<keyword evidence="3" id="KW-1185">Reference proteome</keyword>
<feature type="coiled-coil region" evidence="1">
    <location>
        <begin position="43"/>
        <end position="105"/>
    </location>
</feature>
<sequence>MIKKLLSIKQLQQRFGRLPVVLVSLLLLCLVIISAYQVGVWHARYLKQQVSEQKQQLAQLYQQLDQFEYQRNVLQVELDVEKSANQNLQAQLGELQEENYSLRENVAFYQKIMAPELQQSGVVIESLAVSKNRAERHYHFSLALLQVEQRRELVEGEIAIQLVGRVKGEEQRFNLLDLANISPSEHNFMMRYFTLYEGDFLLPKGLVPERIEVTANITRGGSGRLQRTFFWRDSLRNGQASGENT</sequence>
<dbReference type="Proteomes" id="UP000295531">
    <property type="component" value="Unassembled WGS sequence"/>
</dbReference>
<organism evidence="2 3">
    <name type="scientific">Idiomarina aquatica</name>
    <dbReference type="NCBI Taxonomy" id="1327752"/>
    <lineage>
        <taxon>Bacteria</taxon>
        <taxon>Pseudomonadati</taxon>
        <taxon>Pseudomonadota</taxon>
        <taxon>Gammaproteobacteria</taxon>
        <taxon>Alteromonadales</taxon>
        <taxon>Idiomarinaceae</taxon>
        <taxon>Idiomarina</taxon>
    </lineage>
</organism>
<dbReference type="RefSeq" id="WP_243734517.1">
    <property type="nucleotide sequence ID" value="NZ_SNXI01000009.1"/>
</dbReference>
<evidence type="ECO:0000313" key="3">
    <source>
        <dbReference type="Proteomes" id="UP000295531"/>
    </source>
</evidence>
<name>A0A4R6P460_9GAMM</name>
<comment type="caution">
    <text evidence="2">The sequence shown here is derived from an EMBL/GenBank/DDBJ whole genome shotgun (WGS) entry which is preliminary data.</text>
</comment>
<evidence type="ECO:0000256" key="1">
    <source>
        <dbReference type="SAM" id="Coils"/>
    </source>
</evidence>
<gene>
    <name evidence="2" type="ORF">DEU29_10933</name>
</gene>
<dbReference type="InterPro" id="IPR046703">
    <property type="entry name" value="DUF6776"/>
</dbReference>
<dbReference type="AlphaFoldDB" id="A0A4R6P460"/>
<keyword evidence="1" id="KW-0175">Coiled coil</keyword>
<reference evidence="2 3" key="1">
    <citation type="submission" date="2019-03" db="EMBL/GenBank/DDBJ databases">
        <title>Freshwater and sediment microbial communities from various areas in North America, analyzing microbe dynamics in response to fracking.</title>
        <authorList>
            <person name="Lamendella R."/>
        </authorList>
    </citation>
    <scope>NUCLEOTIDE SEQUENCE [LARGE SCALE GENOMIC DNA]</scope>
    <source>
        <strain evidence="2 3">18_TX</strain>
    </source>
</reference>
<accession>A0A4R6P460</accession>
<protein>
    <submittedName>
        <fullName evidence="2">Uncharacterized protein</fullName>
    </submittedName>
</protein>
<dbReference type="Pfam" id="PF20567">
    <property type="entry name" value="DUF6776"/>
    <property type="match status" value="1"/>
</dbReference>
<proteinExistence type="predicted"/>
<dbReference type="EMBL" id="SNXI01000009">
    <property type="protein sequence ID" value="TDP32604.1"/>
    <property type="molecule type" value="Genomic_DNA"/>
</dbReference>
<evidence type="ECO:0000313" key="2">
    <source>
        <dbReference type="EMBL" id="TDP32604.1"/>
    </source>
</evidence>